<dbReference type="InterPro" id="IPR027417">
    <property type="entry name" value="P-loop_NTPase"/>
</dbReference>
<gene>
    <name evidence="2" type="ORF">CHS0354_019315</name>
</gene>
<reference evidence="2" key="3">
    <citation type="submission" date="2023-05" db="EMBL/GenBank/DDBJ databases">
        <authorList>
            <person name="Smith C.H."/>
        </authorList>
    </citation>
    <scope>NUCLEOTIDE SEQUENCE</scope>
    <source>
        <strain evidence="2">CHS0354</strain>
        <tissue evidence="2">Mantle</tissue>
    </source>
</reference>
<keyword evidence="3" id="KW-1185">Reference proteome</keyword>
<dbReference type="Pfam" id="PF00350">
    <property type="entry name" value="Dynamin_N"/>
    <property type="match status" value="1"/>
</dbReference>
<dbReference type="PANTHER" id="PTHR26392:SF92">
    <property type="entry name" value="PROTEIN KINASE DOMAIN-CONTAINING PROTEIN"/>
    <property type="match status" value="1"/>
</dbReference>
<proteinExistence type="predicted"/>
<name>A0AAE0SHK8_9BIVA</name>
<sequence>MHVLLQQSLVNPTEEPPRTCRTLDDLEPAISACEECFQNAVDLLVRDKVMGGLSLALLQHHISPEHFDSVLNMLTNRHEQLKTRELRILLAGESAAGKTTFMNVLMGGKYLPIGYGPETKTVCELRYRTNRWAKLVFKSIPSLNQQIGIGGESLENLSSEILQLSEDADDISWNHLVEVIRTASRDYNGVQRHVEKVELYWPLEFIKHLEEAAIKQHYDEEHLEEAAIKQHYDEEISEEYTNSTFFPVVLIDCPGITDDESSFGLVLENAKTCHGFIFVVNVSSAYGVERNKVT</sequence>
<reference evidence="2" key="2">
    <citation type="journal article" date="2021" name="Genome Biol. Evol.">
        <title>Developing a high-quality reference genome for a parasitic bivalve with doubly uniparental inheritance (Bivalvia: Unionida).</title>
        <authorList>
            <person name="Smith C.H."/>
        </authorList>
    </citation>
    <scope>NUCLEOTIDE SEQUENCE</scope>
    <source>
        <strain evidence="2">CHS0354</strain>
        <tissue evidence="2">Mantle</tissue>
    </source>
</reference>
<protein>
    <recommendedName>
        <fullName evidence="1">Dynamin N-terminal domain-containing protein</fullName>
    </recommendedName>
</protein>
<comment type="caution">
    <text evidence="2">The sequence shown here is derived from an EMBL/GenBank/DDBJ whole genome shotgun (WGS) entry which is preliminary data.</text>
</comment>
<organism evidence="2 3">
    <name type="scientific">Potamilus streckersoni</name>
    <dbReference type="NCBI Taxonomy" id="2493646"/>
    <lineage>
        <taxon>Eukaryota</taxon>
        <taxon>Metazoa</taxon>
        <taxon>Spiralia</taxon>
        <taxon>Lophotrochozoa</taxon>
        <taxon>Mollusca</taxon>
        <taxon>Bivalvia</taxon>
        <taxon>Autobranchia</taxon>
        <taxon>Heteroconchia</taxon>
        <taxon>Palaeoheterodonta</taxon>
        <taxon>Unionida</taxon>
        <taxon>Unionoidea</taxon>
        <taxon>Unionidae</taxon>
        <taxon>Ambleminae</taxon>
        <taxon>Lampsilini</taxon>
        <taxon>Potamilus</taxon>
    </lineage>
</organism>
<evidence type="ECO:0000259" key="1">
    <source>
        <dbReference type="Pfam" id="PF00350"/>
    </source>
</evidence>
<reference evidence="2" key="1">
    <citation type="journal article" date="2021" name="Genome Biol. Evol.">
        <title>A High-Quality Reference Genome for a Parasitic Bivalve with Doubly Uniparental Inheritance (Bivalvia: Unionida).</title>
        <authorList>
            <person name="Smith C.H."/>
        </authorList>
    </citation>
    <scope>NUCLEOTIDE SEQUENCE</scope>
    <source>
        <strain evidence="2">CHS0354</strain>
    </source>
</reference>
<dbReference type="InterPro" id="IPR045063">
    <property type="entry name" value="Dynamin_N"/>
</dbReference>
<dbReference type="EMBL" id="JAEAOA010001195">
    <property type="protein sequence ID" value="KAK3592059.1"/>
    <property type="molecule type" value="Genomic_DNA"/>
</dbReference>
<evidence type="ECO:0000313" key="2">
    <source>
        <dbReference type="EMBL" id="KAK3592059.1"/>
    </source>
</evidence>
<dbReference type="PANTHER" id="PTHR26392">
    <property type="entry name" value="MITOGEN-ACTIVATED PROTEIN KINASE KINASE KINASE 7-RELATED"/>
    <property type="match status" value="1"/>
</dbReference>
<accession>A0AAE0SHK8</accession>
<dbReference type="AlphaFoldDB" id="A0AAE0SHK8"/>
<evidence type="ECO:0000313" key="3">
    <source>
        <dbReference type="Proteomes" id="UP001195483"/>
    </source>
</evidence>
<dbReference type="SUPFAM" id="SSF52540">
    <property type="entry name" value="P-loop containing nucleoside triphosphate hydrolases"/>
    <property type="match status" value="1"/>
</dbReference>
<feature type="domain" description="Dynamin N-terminal" evidence="1">
    <location>
        <begin position="88"/>
        <end position="285"/>
    </location>
</feature>
<dbReference type="Gene3D" id="3.40.50.300">
    <property type="entry name" value="P-loop containing nucleotide triphosphate hydrolases"/>
    <property type="match status" value="1"/>
</dbReference>
<dbReference type="Proteomes" id="UP001195483">
    <property type="component" value="Unassembled WGS sequence"/>
</dbReference>